<evidence type="ECO:0000313" key="2">
    <source>
        <dbReference type="Proteomes" id="UP000799755"/>
    </source>
</evidence>
<proteinExistence type="predicted"/>
<evidence type="ECO:0000313" key="1">
    <source>
        <dbReference type="EMBL" id="KAF2464500.1"/>
    </source>
</evidence>
<dbReference type="Proteomes" id="UP000799755">
    <property type="component" value="Unassembled WGS sequence"/>
</dbReference>
<name>A0ACB6QDC2_9PLEO</name>
<protein>
    <submittedName>
        <fullName evidence="1">Uncharacterized protein</fullName>
    </submittedName>
</protein>
<gene>
    <name evidence="1" type="ORF">BDR25DRAFT_307204</name>
</gene>
<comment type="caution">
    <text evidence="1">The sequence shown here is derived from an EMBL/GenBank/DDBJ whole genome shotgun (WGS) entry which is preliminary data.</text>
</comment>
<sequence length="108" mass="11767">MLPWVAGALVWIGFDRLSFSHGSHSRLTPEWFGAWHSFFDCTSNSHETSILAWSVSLSIASEAAKLANPQDFQLARHAAVTPRPDGKLSSAPTRPVSTVNSSDARLAF</sequence>
<dbReference type="EMBL" id="MU003536">
    <property type="protein sequence ID" value="KAF2464500.1"/>
    <property type="molecule type" value="Genomic_DNA"/>
</dbReference>
<organism evidence="1 2">
    <name type="scientific">Lindgomyces ingoldianus</name>
    <dbReference type="NCBI Taxonomy" id="673940"/>
    <lineage>
        <taxon>Eukaryota</taxon>
        <taxon>Fungi</taxon>
        <taxon>Dikarya</taxon>
        <taxon>Ascomycota</taxon>
        <taxon>Pezizomycotina</taxon>
        <taxon>Dothideomycetes</taxon>
        <taxon>Pleosporomycetidae</taxon>
        <taxon>Pleosporales</taxon>
        <taxon>Lindgomycetaceae</taxon>
        <taxon>Lindgomyces</taxon>
    </lineage>
</organism>
<accession>A0ACB6QDC2</accession>
<reference evidence="1" key="1">
    <citation type="journal article" date="2020" name="Stud. Mycol.">
        <title>101 Dothideomycetes genomes: a test case for predicting lifestyles and emergence of pathogens.</title>
        <authorList>
            <person name="Haridas S."/>
            <person name="Albert R."/>
            <person name="Binder M."/>
            <person name="Bloem J."/>
            <person name="Labutti K."/>
            <person name="Salamov A."/>
            <person name="Andreopoulos B."/>
            <person name="Baker S."/>
            <person name="Barry K."/>
            <person name="Bills G."/>
            <person name="Bluhm B."/>
            <person name="Cannon C."/>
            <person name="Castanera R."/>
            <person name="Culley D."/>
            <person name="Daum C."/>
            <person name="Ezra D."/>
            <person name="Gonzalez J."/>
            <person name="Henrissat B."/>
            <person name="Kuo A."/>
            <person name="Liang C."/>
            <person name="Lipzen A."/>
            <person name="Lutzoni F."/>
            <person name="Magnuson J."/>
            <person name="Mondo S."/>
            <person name="Nolan M."/>
            <person name="Ohm R."/>
            <person name="Pangilinan J."/>
            <person name="Park H.-J."/>
            <person name="Ramirez L."/>
            <person name="Alfaro M."/>
            <person name="Sun H."/>
            <person name="Tritt A."/>
            <person name="Yoshinaga Y."/>
            <person name="Zwiers L.-H."/>
            <person name="Turgeon B."/>
            <person name="Goodwin S."/>
            <person name="Spatafora J."/>
            <person name="Crous P."/>
            <person name="Grigoriev I."/>
        </authorList>
    </citation>
    <scope>NUCLEOTIDE SEQUENCE</scope>
    <source>
        <strain evidence="1">ATCC 200398</strain>
    </source>
</reference>
<keyword evidence="2" id="KW-1185">Reference proteome</keyword>